<evidence type="ECO:0008006" key="7">
    <source>
        <dbReference type="Google" id="ProtNLM"/>
    </source>
</evidence>
<feature type="compositionally biased region" description="Polar residues" evidence="4">
    <location>
        <begin position="204"/>
        <end position="226"/>
    </location>
</feature>
<dbReference type="InterPro" id="IPR032675">
    <property type="entry name" value="LRR_dom_sf"/>
</dbReference>
<comment type="subcellular location">
    <subcellularLocation>
        <location evidence="1">Cytoplasm</location>
        <location evidence="1">Cytoskeleton</location>
    </subcellularLocation>
</comment>
<evidence type="ECO:0000256" key="4">
    <source>
        <dbReference type="SAM" id="MobiDB-lite"/>
    </source>
</evidence>
<dbReference type="Pfam" id="PF13516">
    <property type="entry name" value="LRR_6"/>
    <property type="match status" value="2"/>
</dbReference>
<dbReference type="SUPFAM" id="SSF52047">
    <property type="entry name" value="RNI-like"/>
    <property type="match status" value="1"/>
</dbReference>
<dbReference type="SMART" id="SM00368">
    <property type="entry name" value="LRR_RI"/>
    <property type="match status" value="3"/>
</dbReference>
<dbReference type="STRING" id="67003.A0A1X0NN18"/>
<keyword evidence="2" id="KW-0963">Cytoplasm</keyword>
<evidence type="ECO:0000256" key="3">
    <source>
        <dbReference type="ARBA" id="ARBA00023212"/>
    </source>
</evidence>
<dbReference type="Proteomes" id="UP000192257">
    <property type="component" value="Unassembled WGS sequence"/>
</dbReference>
<sequence>MLELSEIAPFDLNMEKVEQMVMHINSKCASLQRQVALSSQNQSVSCKDIHTDSISSEVKFQLPSTQDESAVTASHSGTPHSTHSLKTRSVTYWSERELFVASSELCQYLNGGVDYRAISLQLQRVMEILLTLLREDLQLAREIDVLPGGTVDRIFTVFSDLFREGKNLLTVNGVLQSDSRFFEQRGSQSTAVLEENQQQQQQQPSAMMNSQSPPDSQNNGKRSNGKQGLHVTIFNENEDSSKSEEEYEPLHLNTCGSALVGEDSGFRFPVATPKDDVISIRQSSSVGMNTQSSIGESNGSPLKPKGTSSDTKSRYQRMEELYDTYWKSDGMDMIADMMQMVFLKEYEQNVNKTAQKEDFSRFKKDLDERIMPGLKDYDTFQLYTLDPSTLRSDYVVNCLHNHVKPNEKILDMLTTPSLWRETPSLVLSNVNLGDAGVKSFAPLLPRLKHIRLLDLSSNDIHDTGISELCTGLLKHPTLEALDISHNPITDVSGNAILHLATQCPHLKVIRHEGITFNPSAEEVLAQRLERNRRATNPPWLPPGFVGGHAVYDRGDLWRPVLSTRLAPLITPTSTISLEHPTSKGNVESSQRNAVTPNYTHNSTMPRSLGVLQRVRLPYRTAQLGNIRASRRESKSSPR</sequence>
<dbReference type="AlphaFoldDB" id="A0A1X0NN18"/>
<dbReference type="PROSITE" id="PS51450">
    <property type="entry name" value="LRR"/>
    <property type="match status" value="1"/>
</dbReference>
<reference evidence="5 6" key="1">
    <citation type="submission" date="2017-03" db="EMBL/GenBank/DDBJ databases">
        <title>An alternative strategy for trypanosome survival in the mammalian bloodstream revealed through genome and transcriptome analysis of the ubiquitous bovine parasite Trypanosoma (Megatrypanum) theileri.</title>
        <authorList>
            <person name="Kelly S."/>
            <person name="Ivens A."/>
            <person name="Mott A."/>
            <person name="O'Neill E."/>
            <person name="Emms D."/>
            <person name="Macleod O."/>
            <person name="Voorheis P."/>
            <person name="Matthews J."/>
            <person name="Matthews K."/>
            <person name="Carrington M."/>
        </authorList>
    </citation>
    <scope>NUCLEOTIDE SEQUENCE [LARGE SCALE GENOMIC DNA]</scope>
    <source>
        <strain evidence="5">Edinburgh</strain>
    </source>
</reference>
<dbReference type="PANTHER" id="PTHR24107">
    <property type="entry name" value="YNEIN REGULATORY COMPLEX SUBUNIT 5"/>
    <property type="match status" value="1"/>
</dbReference>
<evidence type="ECO:0000256" key="1">
    <source>
        <dbReference type="ARBA" id="ARBA00004245"/>
    </source>
</evidence>
<feature type="compositionally biased region" description="Polar residues" evidence="4">
    <location>
        <begin position="285"/>
        <end position="310"/>
    </location>
</feature>
<organism evidence="5 6">
    <name type="scientific">Trypanosoma theileri</name>
    <dbReference type="NCBI Taxonomy" id="67003"/>
    <lineage>
        <taxon>Eukaryota</taxon>
        <taxon>Discoba</taxon>
        <taxon>Euglenozoa</taxon>
        <taxon>Kinetoplastea</taxon>
        <taxon>Metakinetoplastina</taxon>
        <taxon>Trypanosomatida</taxon>
        <taxon>Trypanosomatidae</taxon>
        <taxon>Trypanosoma</taxon>
    </lineage>
</organism>
<dbReference type="GeneID" id="39988247"/>
<dbReference type="VEuPathDB" id="TriTrypDB:TM35_000301440"/>
<proteinExistence type="predicted"/>
<protein>
    <recommendedName>
        <fullName evidence="7">Leucine-rich repeat protein (LRRP)</fullName>
    </recommendedName>
</protein>
<evidence type="ECO:0000256" key="2">
    <source>
        <dbReference type="ARBA" id="ARBA00022490"/>
    </source>
</evidence>
<feature type="region of interest" description="Disordered" evidence="4">
    <location>
        <begin position="575"/>
        <end position="604"/>
    </location>
</feature>
<dbReference type="InterPro" id="IPR052410">
    <property type="entry name" value="DRC5"/>
</dbReference>
<keyword evidence="3" id="KW-0206">Cytoskeleton</keyword>
<name>A0A1X0NN18_9TRYP</name>
<comment type="caution">
    <text evidence="5">The sequence shown here is derived from an EMBL/GenBank/DDBJ whole genome shotgun (WGS) entry which is preliminary data.</text>
</comment>
<dbReference type="GO" id="GO:0005856">
    <property type="term" value="C:cytoskeleton"/>
    <property type="evidence" value="ECO:0007669"/>
    <property type="project" value="UniProtKB-SubCell"/>
</dbReference>
<evidence type="ECO:0000313" key="6">
    <source>
        <dbReference type="Proteomes" id="UP000192257"/>
    </source>
</evidence>
<dbReference type="Gene3D" id="3.80.10.10">
    <property type="entry name" value="Ribonuclease Inhibitor"/>
    <property type="match status" value="1"/>
</dbReference>
<evidence type="ECO:0000313" key="5">
    <source>
        <dbReference type="EMBL" id="ORC86104.1"/>
    </source>
</evidence>
<accession>A0A1X0NN18</accession>
<dbReference type="RefSeq" id="XP_028880170.1">
    <property type="nucleotide sequence ID" value="XM_029028467.1"/>
</dbReference>
<gene>
    <name evidence="5" type="ORF">TM35_000301440</name>
</gene>
<feature type="compositionally biased region" description="Polar residues" evidence="4">
    <location>
        <begin position="582"/>
        <end position="604"/>
    </location>
</feature>
<feature type="region of interest" description="Disordered" evidence="4">
    <location>
        <begin position="186"/>
        <end position="226"/>
    </location>
</feature>
<keyword evidence="6" id="KW-1185">Reference proteome</keyword>
<dbReference type="InterPro" id="IPR001611">
    <property type="entry name" value="Leu-rich_rpt"/>
</dbReference>
<dbReference type="EMBL" id="NBCO01000030">
    <property type="protein sequence ID" value="ORC86104.1"/>
    <property type="molecule type" value="Genomic_DNA"/>
</dbReference>
<dbReference type="OrthoDB" id="120976at2759"/>
<feature type="region of interest" description="Disordered" evidence="4">
    <location>
        <begin position="285"/>
        <end position="313"/>
    </location>
</feature>